<reference evidence="2" key="2">
    <citation type="submission" date="2010-07" db="EMBL/GenBank/DDBJ databases">
        <authorList>
            <consortium name="The Broad Institute Genome Sequencing Platform"/>
            <consortium name="Broad Institute Genome Sequencing Center for Infectious Disease"/>
            <person name="Ma L.-J."/>
            <person name="Dead R."/>
            <person name="Young S."/>
            <person name="Zeng Q."/>
            <person name="Koehrsen M."/>
            <person name="Alvarado L."/>
            <person name="Berlin A."/>
            <person name="Chapman S.B."/>
            <person name="Chen Z."/>
            <person name="Freedman E."/>
            <person name="Gellesch M."/>
            <person name="Goldberg J."/>
            <person name="Griggs A."/>
            <person name="Gujja S."/>
            <person name="Heilman E.R."/>
            <person name="Heiman D."/>
            <person name="Hepburn T."/>
            <person name="Howarth C."/>
            <person name="Jen D."/>
            <person name="Larson L."/>
            <person name="Mehta T."/>
            <person name="Neiman D."/>
            <person name="Pearson M."/>
            <person name="Roberts A."/>
            <person name="Saif S."/>
            <person name="Shea T."/>
            <person name="Shenoy N."/>
            <person name="Sisk P."/>
            <person name="Stolte C."/>
            <person name="Sykes S."/>
            <person name="Walk T."/>
            <person name="White J."/>
            <person name="Yandava C."/>
            <person name="Haas B."/>
            <person name="Nusbaum C."/>
            <person name="Birren B."/>
        </authorList>
    </citation>
    <scope>NUCLEOTIDE SEQUENCE</scope>
    <source>
        <strain evidence="2">R3-111a-1</strain>
    </source>
</reference>
<organism evidence="2">
    <name type="scientific">Gaeumannomyces tritici (strain R3-111a-1)</name>
    <name type="common">Wheat and barley take-all root rot fungus</name>
    <name type="synonym">Gaeumannomyces graminis var. tritici</name>
    <dbReference type="NCBI Taxonomy" id="644352"/>
    <lineage>
        <taxon>Eukaryota</taxon>
        <taxon>Fungi</taxon>
        <taxon>Dikarya</taxon>
        <taxon>Ascomycota</taxon>
        <taxon>Pezizomycotina</taxon>
        <taxon>Sordariomycetes</taxon>
        <taxon>Sordariomycetidae</taxon>
        <taxon>Magnaporthales</taxon>
        <taxon>Magnaporthaceae</taxon>
        <taxon>Gaeumannomyces</taxon>
    </lineage>
</organism>
<evidence type="ECO:0000313" key="3">
    <source>
        <dbReference type="EnsemblFungi" id="EJT69271"/>
    </source>
</evidence>
<dbReference type="EMBL" id="GL385404">
    <property type="protein sequence ID" value="EJT69271.1"/>
    <property type="molecule type" value="Genomic_DNA"/>
</dbReference>
<dbReference type="VEuPathDB" id="FungiDB:GGTG_12890"/>
<sequence length="69" mass="8078">MSLLLNAHLGVSVTIFSKKGWYRLCEYPPSKTTGLLLLTNLDIFNYFYIKFSYIYSGVFLTVWYLVILK</sequence>
<dbReference type="EnsemblFungi" id="EJT69271">
    <property type="protein sequence ID" value="EJT69271"/>
    <property type="gene ID" value="GGTG_12890"/>
</dbReference>
<reference evidence="2" key="3">
    <citation type="submission" date="2010-09" db="EMBL/GenBank/DDBJ databases">
        <title>Annotation of Gaeumannomyces graminis var. tritici R3-111a-1.</title>
        <authorList>
            <consortium name="The Broad Institute Genome Sequencing Platform"/>
            <person name="Ma L.-J."/>
            <person name="Dead R."/>
            <person name="Young S.K."/>
            <person name="Zeng Q."/>
            <person name="Gargeya S."/>
            <person name="Fitzgerald M."/>
            <person name="Haas B."/>
            <person name="Abouelleil A."/>
            <person name="Alvarado L."/>
            <person name="Arachchi H.M."/>
            <person name="Berlin A."/>
            <person name="Brown A."/>
            <person name="Chapman S.B."/>
            <person name="Chen Z."/>
            <person name="Dunbar C."/>
            <person name="Freedman E."/>
            <person name="Gearin G."/>
            <person name="Gellesch M."/>
            <person name="Goldberg J."/>
            <person name="Griggs A."/>
            <person name="Gujja S."/>
            <person name="Heiman D."/>
            <person name="Howarth C."/>
            <person name="Larson L."/>
            <person name="Lui A."/>
            <person name="MacDonald P.J.P."/>
            <person name="Mehta T."/>
            <person name="Montmayeur A."/>
            <person name="Murphy C."/>
            <person name="Neiman D."/>
            <person name="Pearson M."/>
            <person name="Priest M."/>
            <person name="Roberts A."/>
            <person name="Saif S."/>
            <person name="Shea T."/>
            <person name="Shenoy N."/>
            <person name="Sisk P."/>
            <person name="Stolte C."/>
            <person name="Sykes S."/>
            <person name="Yandava C."/>
            <person name="Wortman J."/>
            <person name="Nusbaum C."/>
            <person name="Birren B."/>
        </authorList>
    </citation>
    <scope>NUCLEOTIDE SEQUENCE</scope>
    <source>
        <strain evidence="2">R3-111a-1</strain>
    </source>
</reference>
<evidence type="ECO:0000256" key="1">
    <source>
        <dbReference type="SAM" id="Phobius"/>
    </source>
</evidence>
<dbReference type="RefSeq" id="XP_009229056.1">
    <property type="nucleotide sequence ID" value="XM_009230792.1"/>
</dbReference>
<dbReference type="Proteomes" id="UP000006039">
    <property type="component" value="Unassembled WGS sequence"/>
</dbReference>
<proteinExistence type="predicted"/>
<dbReference type="AlphaFoldDB" id="J3PHB1"/>
<gene>
    <name evidence="3" type="primary">20353348</name>
    <name evidence="2" type="ORF">GGTG_12890</name>
</gene>
<name>J3PHB1_GAET3</name>
<keyword evidence="4" id="KW-1185">Reference proteome</keyword>
<reference evidence="4" key="1">
    <citation type="submission" date="2010-07" db="EMBL/GenBank/DDBJ databases">
        <title>The genome sequence of Gaeumannomyces graminis var. tritici strain R3-111a-1.</title>
        <authorList>
            <consortium name="The Broad Institute Genome Sequencing Platform"/>
            <person name="Ma L.-J."/>
            <person name="Dead R."/>
            <person name="Young S."/>
            <person name="Zeng Q."/>
            <person name="Koehrsen M."/>
            <person name="Alvarado L."/>
            <person name="Berlin A."/>
            <person name="Chapman S.B."/>
            <person name="Chen Z."/>
            <person name="Freedman E."/>
            <person name="Gellesch M."/>
            <person name="Goldberg J."/>
            <person name="Griggs A."/>
            <person name="Gujja S."/>
            <person name="Heilman E.R."/>
            <person name="Heiman D."/>
            <person name="Hepburn T."/>
            <person name="Howarth C."/>
            <person name="Jen D."/>
            <person name="Larson L."/>
            <person name="Mehta T."/>
            <person name="Neiman D."/>
            <person name="Pearson M."/>
            <person name="Roberts A."/>
            <person name="Saif S."/>
            <person name="Shea T."/>
            <person name="Shenoy N."/>
            <person name="Sisk P."/>
            <person name="Stolte C."/>
            <person name="Sykes S."/>
            <person name="Walk T."/>
            <person name="White J."/>
            <person name="Yandava C."/>
            <person name="Haas B."/>
            <person name="Nusbaum C."/>
            <person name="Birren B."/>
        </authorList>
    </citation>
    <scope>NUCLEOTIDE SEQUENCE [LARGE SCALE GENOMIC DNA]</scope>
    <source>
        <strain evidence="4">R3-111a-1</strain>
    </source>
</reference>
<reference evidence="3" key="4">
    <citation type="journal article" date="2015" name="G3 (Bethesda)">
        <title>Genome sequences of three phytopathogenic species of the Magnaporthaceae family of fungi.</title>
        <authorList>
            <person name="Okagaki L.H."/>
            <person name="Nunes C.C."/>
            <person name="Sailsbery J."/>
            <person name="Clay B."/>
            <person name="Brown D."/>
            <person name="John T."/>
            <person name="Oh Y."/>
            <person name="Young N."/>
            <person name="Fitzgerald M."/>
            <person name="Haas B.J."/>
            <person name="Zeng Q."/>
            <person name="Young S."/>
            <person name="Adiconis X."/>
            <person name="Fan L."/>
            <person name="Levin J.Z."/>
            <person name="Mitchell T.K."/>
            <person name="Okubara P.A."/>
            <person name="Farman M.L."/>
            <person name="Kohn L.M."/>
            <person name="Birren B."/>
            <person name="Ma L.-J."/>
            <person name="Dean R.A."/>
        </authorList>
    </citation>
    <scope>NUCLEOTIDE SEQUENCE</scope>
    <source>
        <strain evidence="3">R3-111a-1</strain>
    </source>
</reference>
<protein>
    <submittedName>
        <fullName evidence="2 3">Uncharacterized protein</fullName>
    </submittedName>
</protein>
<keyword evidence="1" id="KW-0812">Transmembrane</keyword>
<dbReference type="HOGENOM" id="CLU_2776061_0_0_1"/>
<keyword evidence="1" id="KW-1133">Transmembrane helix</keyword>
<accession>J3PHB1</accession>
<dbReference type="GeneID" id="20353348"/>
<keyword evidence="1" id="KW-0472">Membrane</keyword>
<feature type="transmembrane region" description="Helical" evidence="1">
    <location>
        <begin position="46"/>
        <end position="67"/>
    </location>
</feature>
<reference evidence="3" key="5">
    <citation type="submission" date="2018-04" db="UniProtKB">
        <authorList>
            <consortium name="EnsemblFungi"/>
        </authorList>
    </citation>
    <scope>IDENTIFICATION</scope>
    <source>
        <strain evidence="3">R3-111a-1</strain>
    </source>
</reference>
<evidence type="ECO:0000313" key="2">
    <source>
        <dbReference type="EMBL" id="EJT69271.1"/>
    </source>
</evidence>
<evidence type="ECO:0000313" key="4">
    <source>
        <dbReference type="Proteomes" id="UP000006039"/>
    </source>
</evidence>